<dbReference type="PANTHER" id="PTHR23511">
    <property type="entry name" value="SYNAPTIC VESICLE GLYCOPROTEIN 2"/>
    <property type="match status" value="1"/>
</dbReference>
<reference evidence="8" key="1">
    <citation type="journal article" date="2020" name="mSystems">
        <title>Genome- and Community-Level Interaction Insights into Carbon Utilization and Element Cycling Functions of Hydrothermarchaeota in Hydrothermal Sediment.</title>
        <authorList>
            <person name="Zhou Z."/>
            <person name="Liu Y."/>
            <person name="Xu W."/>
            <person name="Pan J."/>
            <person name="Luo Z.H."/>
            <person name="Li M."/>
        </authorList>
    </citation>
    <scope>NUCLEOTIDE SEQUENCE [LARGE SCALE GENOMIC DNA]</scope>
    <source>
        <strain evidence="8">SpSt-1125</strain>
    </source>
</reference>
<gene>
    <name evidence="8" type="ORF">ENM88_03275</name>
</gene>
<dbReference type="GO" id="GO:0022857">
    <property type="term" value="F:transmembrane transporter activity"/>
    <property type="evidence" value="ECO:0007669"/>
    <property type="project" value="InterPro"/>
</dbReference>
<evidence type="ECO:0000256" key="6">
    <source>
        <dbReference type="SAM" id="Phobius"/>
    </source>
</evidence>
<accession>A0A7J3X6H0</accession>
<protein>
    <submittedName>
        <fullName evidence="8">MFS transporter</fullName>
    </submittedName>
</protein>
<keyword evidence="5 6" id="KW-0472">Membrane</keyword>
<feature type="transmembrane region" description="Helical" evidence="6">
    <location>
        <begin position="73"/>
        <end position="93"/>
    </location>
</feature>
<dbReference type="InterPro" id="IPR005828">
    <property type="entry name" value="MFS_sugar_transport-like"/>
</dbReference>
<dbReference type="Pfam" id="PF00083">
    <property type="entry name" value="Sugar_tr"/>
    <property type="match status" value="1"/>
</dbReference>
<feature type="transmembrane region" description="Helical" evidence="6">
    <location>
        <begin position="48"/>
        <end position="66"/>
    </location>
</feature>
<evidence type="ECO:0000256" key="4">
    <source>
        <dbReference type="ARBA" id="ARBA00022989"/>
    </source>
</evidence>
<feature type="transmembrane region" description="Helical" evidence="6">
    <location>
        <begin position="160"/>
        <end position="181"/>
    </location>
</feature>
<keyword evidence="4 6" id="KW-1133">Transmembrane helix</keyword>
<feature type="domain" description="Major facilitator superfamily (MFS) profile" evidence="7">
    <location>
        <begin position="8"/>
        <end position="408"/>
    </location>
</feature>
<evidence type="ECO:0000256" key="3">
    <source>
        <dbReference type="ARBA" id="ARBA00022692"/>
    </source>
</evidence>
<feature type="transmembrane region" description="Helical" evidence="6">
    <location>
        <begin position="360"/>
        <end position="380"/>
    </location>
</feature>
<dbReference type="GO" id="GO:0016020">
    <property type="term" value="C:membrane"/>
    <property type="evidence" value="ECO:0007669"/>
    <property type="project" value="UniProtKB-SubCell"/>
</dbReference>
<dbReference type="Gene3D" id="1.20.1250.20">
    <property type="entry name" value="MFS general substrate transporter like domains"/>
    <property type="match status" value="1"/>
</dbReference>
<comment type="subcellular location">
    <subcellularLocation>
        <location evidence="1">Membrane</location>
        <topology evidence="1">Multi-pass membrane protein</topology>
    </subcellularLocation>
</comment>
<dbReference type="PROSITE" id="PS00216">
    <property type="entry name" value="SUGAR_TRANSPORT_1"/>
    <property type="match status" value="2"/>
</dbReference>
<feature type="transmembrane region" description="Helical" evidence="6">
    <location>
        <begin position="386"/>
        <end position="405"/>
    </location>
</feature>
<dbReference type="SUPFAM" id="SSF103473">
    <property type="entry name" value="MFS general substrate transporter"/>
    <property type="match status" value="1"/>
</dbReference>
<evidence type="ECO:0000256" key="1">
    <source>
        <dbReference type="ARBA" id="ARBA00004141"/>
    </source>
</evidence>
<proteinExistence type="predicted"/>
<comment type="caution">
    <text evidence="8">The sequence shown here is derived from an EMBL/GenBank/DDBJ whole genome shotgun (WGS) entry which is preliminary data.</text>
</comment>
<dbReference type="PANTHER" id="PTHR23511:SF34">
    <property type="entry name" value="SYNAPTIC VESICLE GLYCOPROTEIN 2"/>
    <property type="match status" value="1"/>
</dbReference>
<dbReference type="PROSITE" id="PS50850">
    <property type="entry name" value="MFS"/>
    <property type="match status" value="1"/>
</dbReference>
<dbReference type="EMBL" id="DRZM01000096">
    <property type="protein sequence ID" value="HHP04754.1"/>
    <property type="molecule type" value="Genomic_DNA"/>
</dbReference>
<feature type="transmembrane region" description="Helical" evidence="6">
    <location>
        <begin position="294"/>
        <end position="314"/>
    </location>
</feature>
<feature type="transmembrane region" description="Helical" evidence="6">
    <location>
        <begin position="231"/>
        <end position="248"/>
    </location>
</feature>
<organism evidence="8">
    <name type="scientific">Thermofilum pendens</name>
    <dbReference type="NCBI Taxonomy" id="2269"/>
    <lineage>
        <taxon>Archaea</taxon>
        <taxon>Thermoproteota</taxon>
        <taxon>Thermoprotei</taxon>
        <taxon>Thermofilales</taxon>
        <taxon>Thermofilaceae</taxon>
        <taxon>Thermofilum</taxon>
    </lineage>
</organism>
<evidence type="ECO:0000256" key="5">
    <source>
        <dbReference type="ARBA" id="ARBA00023136"/>
    </source>
</evidence>
<evidence type="ECO:0000313" key="8">
    <source>
        <dbReference type="EMBL" id="HHP04754.1"/>
    </source>
</evidence>
<name>A0A7J3X6H0_THEPE</name>
<keyword evidence="3 6" id="KW-0812">Transmembrane</keyword>
<evidence type="ECO:0000256" key="2">
    <source>
        <dbReference type="ARBA" id="ARBA00022448"/>
    </source>
</evidence>
<feature type="transmembrane region" description="Helical" evidence="6">
    <location>
        <begin position="320"/>
        <end position="340"/>
    </location>
</feature>
<feature type="transmembrane region" description="Helical" evidence="6">
    <location>
        <begin position="99"/>
        <end position="120"/>
    </location>
</feature>
<feature type="transmembrane region" description="Helical" evidence="6">
    <location>
        <begin position="268"/>
        <end position="287"/>
    </location>
</feature>
<dbReference type="InterPro" id="IPR020846">
    <property type="entry name" value="MFS_dom"/>
</dbReference>
<dbReference type="InterPro" id="IPR005829">
    <property type="entry name" value="Sugar_transporter_CS"/>
</dbReference>
<evidence type="ECO:0000259" key="7">
    <source>
        <dbReference type="PROSITE" id="PS50850"/>
    </source>
</evidence>
<sequence length="417" mass="44177">MRPAASKLLLLLFVGWAVGAMCAGIVSGTLTLIKSELGLTSEEAGRVLSSWLLGMLFGALALGYMADRAGRRLAVLVSMTLMGVFTAASSAAGSWLDLSLYRILAGAGNAGYMVSASVLMSEYAPTSARGKLVALLESAWAFGWLAALILSRVIAPVHGWRPVFLSALAAVAVAALLYLTLPESLRYLVSKGRVEEARVISELLGVPLPPGEAGRGRVSELLSGPYLRRTVMLWVHWFAIALTYWGIFLWLPDMLYARGLGFAKSLEYAIAIALAQIPGYLSAAYLVEAVGRKPVLAAYMLLAGLASVGVLLAATPADLLLWGALVSFFNLGAWGVTYAYTPELYPTRLRGTGSGWANSFGRVGGMVGPYVAGLMMQLYGDPLAPFTVFAALHLVSAAAVLLLGVETKGRRLEEVSP</sequence>
<dbReference type="CDD" id="cd17316">
    <property type="entry name" value="MFS_SV2_like"/>
    <property type="match status" value="1"/>
</dbReference>
<dbReference type="AlphaFoldDB" id="A0A7J3X6H0"/>
<keyword evidence="2" id="KW-0813">Transport</keyword>
<dbReference type="InterPro" id="IPR036259">
    <property type="entry name" value="MFS_trans_sf"/>
</dbReference>
<feature type="transmembrane region" description="Helical" evidence="6">
    <location>
        <begin position="132"/>
        <end position="154"/>
    </location>
</feature>